<dbReference type="Gene3D" id="3.40.250.10">
    <property type="entry name" value="Rhodanese-like domain"/>
    <property type="match status" value="2"/>
</dbReference>
<organism evidence="3 4">
    <name type="scientific">Sphingobacterium bambusae</name>
    <dbReference type="NCBI Taxonomy" id="662858"/>
    <lineage>
        <taxon>Bacteria</taxon>
        <taxon>Pseudomonadati</taxon>
        <taxon>Bacteroidota</taxon>
        <taxon>Sphingobacteriia</taxon>
        <taxon>Sphingobacteriales</taxon>
        <taxon>Sphingobacteriaceae</taxon>
        <taxon>Sphingobacterium</taxon>
    </lineage>
</organism>
<dbReference type="InterPro" id="IPR051682">
    <property type="entry name" value="Mito_Persulfide_Diox"/>
</dbReference>
<dbReference type="PANTHER" id="PTHR43084:SF1">
    <property type="entry name" value="PERSULFIDE DIOXYGENASE ETHE1, MITOCHONDRIAL"/>
    <property type="match status" value="1"/>
</dbReference>
<dbReference type="InterPro" id="IPR036873">
    <property type="entry name" value="Rhodanese-like_dom_sf"/>
</dbReference>
<feature type="domain" description="Rhodanese" evidence="2">
    <location>
        <begin position="397"/>
        <end position="476"/>
    </location>
</feature>
<dbReference type="Pfam" id="PF00581">
    <property type="entry name" value="Rhodanese"/>
    <property type="match status" value="2"/>
</dbReference>
<proteinExistence type="predicted"/>
<dbReference type="InterPro" id="IPR001279">
    <property type="entry name" value="Metallo-B-lactamas"/>
</dbReference>
<reference evidence="4" key="1">
    <citation type="journal article" date="2019" name="Int. J. Syst. Evol. Microbiol.">
        <title>The Global Catalogue of Microorganisms (GCM) 10K type strain sequencing project: providing services to taxonomists for standard genome sequencing and annotation.</title>
        <authorList>
            <consortium name="The Broad Institute Genomics Platform"/>
            <consortium name="The Broad Institute Genome Sequencing Center for Infectious Disease"/>
            <person name="Wu L."/>
            <person name="Ma J."/>
        </authorList>
    </citation>
    <scope>NUCLEOTIDE SEQUENCE [LARGE SCALE GENOMIC DNA]</scope>
    <source>
        <strain evidence="4">KCTC 22814</strain>
    </source>
</reference>
<dbReference type="EMBL" id="JBHUPB010000003">
    <property type="protein sequence ID" value="MFD2966407.1"/>
    <property type="molecule type" value="Genomic_DNA"/>
</dbReference>
<evidence type="ECO:0000313" key="3">
    <source>
        <dbReference type="EMBL" id="MFD2966407.1"/>
    </source>
</evidence>
<dbReference type="PROSITE" id="PS50206">
    <property type="entry name" value="RHODANESE_3"/>
    <property type="match status" value="2"/>
</dbReference>
<sequence length="489" mass="53961">MNRRIFIHRSFFALALTTGVKGISCSGGREKKGSEYLIKQFEDTGLAQFSYAVEAENKIVLIDPARDPQPYYAYASARGARIIGVVETHPHADFVSGHLQIHREKNVPIYVSALAKVSYPSERFDDGDTIKISNDVVLRALNTPGHSPDSISIVLQVAGKDIAVFSGDALLLGGVGRPDLREYSGEAIAQRYHLARQMYHSLFTKYSLLDDDVIVYPAHGAGTLCATALSDAKQSTIGHEKQHNTAFQKRAEDDFVRLLLAEQPIVPAYFPFDVEINKKGATDLSPALDSIPTVTTREIDLAKSLVIDTRPSKQYHGSHLKGSINIPERAKSETWVGTLVEPERGFFVVVDKESEARDRLAKLAKIGYEGFVQGVMIYQEGDGLASTAFNKENFDRNQQDYHILDVRNASEVESNPVFKQAKHIALADLTQALDRIPTDKPIAVHCASGYRSAIASSIIKKYRPEVEVIDIGEEIKGYSASNKKANDIN</sequence>
<name>A0ABW6BBQ8_9SPHI</name>
<protein>
    <submittedName>
        <fullName evidence="3">Rhodanese-like domain-containing protein</fullName>
    </submittedName>
</protein>
<evidence type="ECO:0000259" key="2">
    <source>
        <dbReference type="PROSITE" id="PS50206"/>
    </source>
</evidence>
<accession>A0ABW6BBQ8</accession>
<feature type="domain" description="Rhodanese" evidence="2">
    <location>
        <begin position="300"/>
        <end position="393"/>
    </location>
</feature>
<dbReference type="InterPro" id="IPR044528">
    <property type="entry name" value="POD-like_MBL-fold"/>
</dbReference>
<dbReference type="SUPFAM" id="SSF52821">
    <property type="entry name" value="Rhodanese/Cell cycle control phosphatase"/>
    <property type="match status" value="2"/>
</dbReference>
<keyword evidence="4" id="KW-1185">Reference proteome</keyword>
<evidence type="ECO:0000256" key="1">
    <source>
        <dbReference type="ARBA" id="ARBA00022723"/>
    </source>
</evidence>
<dbReference type="CDD" id="cd07724">
    <property type="entry name" value="POD-like_MBL-fold"/>
    <property type="match status" value="1"/>
</dbReference>
<evidence type="ECO:0000313" key="4">
    <source>
        <dbReference type="Proteomes" id="UP001597525"/>
    </source>
</evidence>
<dbReference type="Pfam" id="PF00753">
    <property type="entry name" value="Lactamase_B"/>
    <property type="match status" value="1"/>
</dbReference>
<dbReference type="CDD" id="cd00158">
    <property type="entry name" value="RHOD"/>
    <property type="match status" value="1"/>
</dbReference>
<comment type="caution">
    <text evidence="3">The sequence shown here is derived from an EMBL/GenBank/DDBJ whole genome shotgun (WGS) entry which is preliminary data.</text>
</comment>
<dbReference type="RefSeq" id="WP_320184196.1">
    <property type="nucleotide sequence ID" value="NZ_CP138332.1"/>
</dbReference>
<dbReference type="PANTHER" id="PTHR43084">
    <property type="entry name" value="PERSULFIDE DIOXYGENASE ETHE1"/>
    <property type="match status" value="1"/>
</dbReference>
<dbReference type="Gene3D" id="3.60.15.10">
    <property type="entry name" value="Ribonuclease Z/Hydroxyacylglutathione hydrolase-like"/>
    <property type="match status" value="1"/>
</dbReference>
<gene>
    <name evidence="3" type="ORF">ACFS7Y_03365</name>
</gene>
<dbReference type="InterPro" id="IPR036866">
    <property type="entry name" value="RibonucZ/Hydroxyglut_hydro"/>
</dbReference>
<dbReference type="SMART" id="SM00450">
    <property type="entry name" value="RHOD"/>
    <property type="match status" value="2"/>
</dbReference>
<keyword evidence="1" id="KW-0479">Metal-binding</keyword>
<dbReference type="Proteomes" id="UP001597525">
    <property type="component" value="Unassembled WGS sequence"/>
</dbReference>
<dbReference type="SUPFAM" id="SSF56281">
    <property type="entry name" value="Metallo-hydrolase/oxidoreductase"/>
    <property type="match status" value="1"/>
</dbReference>
<dbReference type="SMART" id="SM00849">
    <property type="entry name" value="Lactamase_B"/>
    <property type="match status" value="1"/>
</dbReference>
<dbReference type="InterPro" id="IPR001763">
    <property type="entry name" value="Rhodanese-like_dom"/>
</dbReference>